<evidence type="ECO:0000313" key="1">
    <source>
        <dbReference type="EMBL" id="MBW3099289.1"/>
    </source>
</evidence>
<comment type="caution">
    <text evidence="1">The sequence shown here is derived from an EMBL/GenBank/DDBJ whole genome shotgun (WGS) entry which is preliminary data.</text>
</comment>
<dbReference type="Proteomes" id="UP001430804">
    <property type="component" value="Unassembled WGS sequence"/>
</dbReference>
<protein>
    <submittedName>
        <fullName evidence="1">Uncharacterized protein</fullName>
    </submittedName>
</protein>
<gene>
    <name evidence="1" type="ORF">KY465_18560</name>
</gene>
<proteinExistence type="predicted"/>
<keyword evidence="2" id="KW-1185">Reference proteome</keyword>
<dbReference type="RefSeq" id="WP_219203617.1">
    <property type="nucleotide sequence ID" value="NZ_JAHWQX010000016.1"/>
</dbReference>
<accession>A0ABS6WTJ5</accession>
<organism evidence="1 2">
    <name type="scientific">Pseudohoeflea coraliihabitans</name>
    <dbReference type="NCBI Taxonomy" id="2860393"/>
    <lineage>
        <taxon>Bacteria</taxon>
        <taxon>Pseudomonadati</taxon>
        <taxon>Pseudomonadota</taxon>
        <taxon>Alphaproteobacteria</taxon>
        <taxon>Hyphomicrobiales</taxon>
        <taxon>Rhizobiaceae</taxon>
        <taxon>Pseudohoeflea</taxon>
    </lineage>
</organism>
<evidence type="ECO:0000313" key="2">
    <source>
        <dbReference type="Proteomes" id="UP001430804"/>
    </source>
</evidence>
<dbReference type="EMBL" id="JAHWQX010000016">
    <property type="protein sequence ID" value="MBW3099289.1"/>
    <property type="molecule type" value="Genomic_DNA"/>
</dbReference>
<feature type="non-terminal residue" evidence="1">
    <location>
        <position position="1"/>
    </location>
</feature>
<sequence>LLSTDNGSTFLTSGYRVIAAESGSTAGTVSSTGILLIENAATEIKTGFLRLSSLNNASIKTLAFGHFDQGRLHHLVGNHGTAATHNAVRLKSSTGNFTGGGIHVFGRV</sequence>
<reference evidence="1" key="1">
    <citation type="submission" date="2021-07" db="EMBL/GenBank/DDBJ databases">
        <title>Pseudohoeflea marina sp. nov. a polyhydroxyalcanoate-producing bacterium.</title>
        <authorList>
            <person name="Zheng W."/>
            <person name="Yu S."/>
            <person name="Huang Y."/>
        </authorList>
    </citation>
    <scope>NUCLEOTIDE SEQUENCE</scope>
    <source>
        <strain evidence="1">DP4N28-3</strain>
    </source>
</reference>
<name>A0ABS6WTJ5_9HYPH</name>